<protein>
    <submittedName>
        <fullName evidence="2">Uncharacterized protein</fullName>
    </submittedName>
</protein>
<evidence type="ECO:0000256" key="1">
    <source>
        <dbReference type="SAM" id="MobiDB-lite"/>
    </source>
</evidence>
<reference evidence="2" key="1">
    <citation type="submission" date="2021-01" db="EMBL/GenBank/DDBJ databases">
        <authorList>
            <person name="Corre E."/>
            <person name="Pelletier E."/>
            <person name="Niang G."/>
            <person name="Scheremetjew M."/>
            <person name="Finn R."/>
            <person name="Kale V."/>
            <person name="Holt S."/>
            <person name="Cochrane G."/>
            <person name="Meng A."/>
            <person name="Brown T."/>
            <person name="Cohen L."/>
        </authorList>
    </citation>
    <scope>NUCLEOTIDE SEQUENCE</scope>
</reference>
<dbReference type="InterPro" id="IPR029058">
    <property type="entry name" value="AB_hydrolase_fold"/>
</dbReference>
<dbReference type="Gene3D" id="3.40.50.1820">
    <property type="entry name" value="alpha/beta hydrolase"/>
    <property type="match status" value="1"/>
</dbReference>
<dbReference type="PANTHER" id="PTHR12277:SF197">
    <property type="entry name" value="CHROMOSOME UNDETERMINED SCAFFOLD_38, WHOLE GENOME SHOTGUN SEQUENCE"/>
    <property type="match status" value="1"/>
</dbReference>
<evidence type="ECO:0000313" key="2">
    <source>
        <dbReference type="EMBL" id="CAD8849029.1"/>
    </source>
</evidence>
<feature type="compositionally biased region" description="Basic and acidic residues" evidence="1">
    <location>
        <begin position="315"/>
        <end position="327"/>
    </location>
</feature>
<dbReference type="AlphaFoldDB" id="A0A7S1AC55"/>
<dbReference type="EMBL" id="HBFQ01033229">
    <property type="protein sequence ID" value="CAD8849029.1"/>
    <property type="molecule type" value="Transcribed_RNA"/>
</dbReference>
<dbReference type="PANTHER" id="PTHR12277">
    <property type="entry name" value="ALPHA/BETA HYDROLASE DOMAIN-CONTAINING PROTEIN"/>
    <property type="match status" value="1"/>
</dbReference>
<organism evidence="2">
    <name type="scientific">Noctiluca scintillans</name>
    <name type="common">Sea sparkle</name>
    <name type="synonym">Red tide dinoflagellate</name>
    <dbReference type="NCBI Taxonomy" id="2966"/>
    <lineage>
        <taxon>Eukaryota</taxon>
        <taxon>Sar</taxon>
        <taxon>Alveolata</taxon>
        <taxon>Dinophyceae</taxon>
        <taxon>Noctilucales</taxon>
        <taxon>Noctilucaceae</taxon>
        <taxon>Noctiluca</taxon>
    </lineage>
</organism>
<sequence>MFERGLISRILFPLVPPTYTVDSFPHDLIWVPALPEVDGTLGDTDVEGDGDMAQIQDTVPCLLLTYPSAKYLIIFFHSNAEDLGLCHGFCSFLRRQFQVHVLAVEYPGYGICPGVPTSTSVMGNAFSALRFCTKTLQWPLENIKILGRSIGTGPAMALAGLFSFAGVILVTPFLSVQELFRDRVGPLASFISVDWFCNEEVAPRITSPTMIIHGQRDELIACRHGEGLYNLLRSRKLLISPAEMAHNTNLLTNLKFFVLPMFRFFSLPHSGVEEMQVPSWVYDRRRSPWYVRPSVEVASGQAITLSRSSVVFPQGDHDDLPESEGRGSRVGKTISPSITSQTRETIQKLEEFAGKMCTEIPSDKLCEENRSTELGVSVEPKVQHSEAIGDTCLPHTRRQRKSVESEWFPAVCSVPLVPKLSKDSDMESSFKTLANTGCQGSNCAWPLVSCSTALPSNQPLCPELEDTGRWRQSDVLEDATAPVFCGIAGWRR</sequence>
<dbReference type="SUPFAM" id="SSF53474">
    <property type="entry name" value="alpha/beta-Hydrolases"/>
    <property type="match status" value="1"/>
</dbReference>
<proteinExistence type="predicted"/>
<accession>A0A7S1AC55</accession>
<gene>
    <name evidence="2" type="ORF">NSCI0253_LOCUS23379</name>
</gene>
<feature type="region of interest" description="Disordered" evidence="1">
    <location>
        <begin position="314"/>
        <end position="340"/>
    </location>
</feature>
<name>A0A7S1AC55_NOCSC</name>